<dbReference type="GO" id="GO:0016020">
    <property type="term" value="C:membrane"/>
    <property type="evidence" value="ECO:0007669"/>
    <property type="project" value="UniProtKB-SubCell"/>
</dbReference>
<dbReference type="GeneID" id="118408427"/>
<dbReference type="OMA" id="ANNTGCP"/>
<evidence type="ECO:0000256" key="6">
    <source>
        <dbReference type="ARBA" id="ARBA00022976"/>
    </source>
</evidence>
<dbReference type="PROSITE" id="PS01187">
    <property type="entry name" value="EGF_CA"/>
    <property type="match status" value="1"/>
</dbReference>
<evidence type="ECO:0000313" key="15">
    <source>
        <dbReference type="RefSeq" id="XP_035665131.1"/>
    </source>
</evidence>
<dbReference type="InterPro" id="IPR009030">
    <property type="entry name" value="Growth_fac_rcpt_cys_sf"/>
</dbReference>
<keyword evidence="7" id="KW-1133">Transmembrane helix</keyword>
<dbReference type="InterPro" id="IPR050111">
    <property type="entry name" value="C-type_lectin/snaclec_domain"/>
</dbReference>
<evidence type="ECO:0000256" key="9">
    <source>
        <dbReference type="ARBA" id="ARBA00023157"/>
    </source>
</evidence>
<organism evidence="14 15">
    <name type="scientific">Branchiostoma floridae</name>
    <name type="common">Florida lancelet</name>
    <name type="synonym">Amphioxus</name>
    <dbReference type="NCBI Taxonomy" id="7739"/>
    <lineage>
        <taxon>Eukaryota</taxon>
        <taxon>Metazoa</taxon>
        <taxon>Chordata</taxon>
        <taxon>Cephalochordata</taxon>
        <taxon>Leptocardii</taxon>
        <taxon>Amphioxiformes</taxon>
        <taxon>Branchiostomatidae</taxon>
        <taxon>Branchiostoma</taxon>
    </lineage>
</organism>
<evidence type="ECO:0000256" key="2">
    <source>
        <dbReference type="ARBA" id="ARBA00022473"/>
    </source>
</evidence>
<evidence type="ECO:0000256" key="7">
    <source>
        <dbReference type="ARBA" id="ARBA00022989"/>
    </source>
</evidence>
<dbReference type="InterPro" id="IPR001881">
    <property type="entry name" value="EGF-like_Ca-bd_dom"/>
</dbReference>
<sequence>METVRTKMADTCAPGKGGQNYIDECARKACLHGYCVNQDGGYRCNCRRGWTGKNCQDDIDECAINTCPHADCVNIAGGYGCTCFPGWTGQNCDQALQCQSGWHRYNIHCYMTSWITDEVSWSTASSRCQQHGAILASIKDHGENNFIADLISKKDDNKFRVIPSFWIGLHKQSEQWKWTDGSRLDYTNWAPDEPNGSLFSSFFHGEDCVSMYYKTGRNIIWKLKRHTGQWNDDRCNSNKPYICEKPI</sequence>
<dbReference type="CDD" id="cd00054">
    <property type="entry name" value="EGF_CA"/>
    <property type="match status" value="2"/>
</dbReference>
<keyword evidence="9 11" id="KW-1015">Disulfide bond</keyword>
<keyword evidence="8" id="KW-0472">Membrane</keyword>
<dbReference type="PROSITE" id="PS00022">
    <property type="entry name" value="EGF_1"/>
    <property type="match status" value="2"/>
</dbReference>
<dbReference type="Proteomes" id="UP000001554">
    <property type="component" value="Unplaced"/>
</dbReference>
<dbReference type="InterPro" id="IPR000742">
    <property type="entry name" value="EGF"/>
</dbReference>
<evidence type="ECO:0000313" key="14">
    <source>
        <dbReference type="Proteomes" id="UP000001554"/>
    </source>
</evidence>
<dbReference type="InterPro" id="IPR016187">
    <property type="entry name" value="CTDL_fold"/>
</dbReference>
<evidence type="ECO:0000256" key="11">
    <source>
        <dbReference type="PROSITE-ProRule" id="PRU00076"/>
    </source>
</evidence>
<evidence type="ECO:0000256" key="5">
    <source>
        <dbReference type="ARBA" id="ARBA00022737"/>
    </source>
</evidence>
<dbReference type="Pfam" id="PF00059">
    <property type="entry name" value="Lectin_C"/>
    <property type="match status" value="1"/>
</dbReference>
<dbReference type="PROSITE" id="PS50026">
    <property type="entry name" value="EGF_3"/>
    <property type="match status" value="2"/>
</dbReference>
<dbReference type="InterPro" id="IPR049883">
    <property type="entry name" value="NOTCH1_EGF-like"/>
</dbReference>
<dbReference type="InterPro" id="IPR000152">
    <property type="entry name" value="EGF-type_Asp/Asn_hydroxyl_site"/>
</dbReference>
<dbReference type="SMART" id="SM00034">
    <property type="entry name" value="CLECT"/>
    <property type="match status" value="1"/>
</dbReference>
<evidence type="ECO:0000256" key="8">
    <source>
        <dbReference type="ARBA" id="ARBA00023136"/>
    </source>
</evidence>
<evidence type="ECO:0000259" key="13">
    <source>
        <dbReference type="PROSITE" id="PS50041"/>
    </source>
</evidence>
<keyword evidence="6" id="KW-0914">Notch signaling pathway</keyword>
<dbReference type="FunFam" id="2.10.25.10:FF:000279">
    <property type="entry name" value="Neurogenic locus notch 1"/>
    <property type="match status" value="1"/>
</dbReference>
<dbReference type="Gene3D" id="3.10.100.10">
    <property type="entry name" value="Mannose-Binding Protein A, subunit A"/>
    <property type="match status" value="1"/>
</dbReference>
<dbReference type="FunFam" id="2.10.25.10:FF:000146">
    <property type="entry name" value="Putative neurogenic locus notch"/>
    <property type="match status" value="1"/>
</dbReference>
<evidence type="ECO:0000256" key="10">
    <source>
        <dbReference type="ARBA" id="ARBA00023180"/>
    </source>
</evidence>
<name>A0A9J7HT78_BRAFL</name>
<dbReference type="RefSeq" id="XP_035665131.1">
    <property type="nucleotide sequence ID" value="XM_035809238.1"/>
</dbReference>
<dbReference type="InterPro" id="IPR018097">
    <property type="entry name" value="EGF_Ca-bd_CS"/>
</dbReference>
<evidence type="ECO:0000256" key="1">
    <source>
        <dbReference type="ARBA" id="ARBA00004479"/>
    </source>
</evidence>
<feature type="domain" description="C-type lectin" evidence="13">
    <location>
        <begin position="105"/>
        <end position="244"/>
    </location>
</feature>
<dbReference type="Gene3D" id="2.10.25.10">
    <property type="entry name" value="Laminin"/>
    <property type="match status" value="2"/>
</dbReference>
<protein>
    <submittedName>
        <fullName evidence="15">Neurocan core protein-like</fullName>
    </submittedName>
</protein>
<dbReference type="OrthoDB" id="441660at2759"/>
<dbReference type="InterPro" id="IPR001304">
    <property type="entry name" value="C-type_lectin-like"/>
</dbReference>
<evidence type="ECO:0000256" key="4">
    <source>
        <dbReference type="ARBA" id="ARBA00022692"/>
    </source>
</evidence>
<dbReference type="AlphaFoldDB" id="A0A9J7HT78"/>
<dbReference type="FunFam" id="3.10.100.10:FF:000094">
    <property type="entry name" value="Uncharacterized protein"/>
    <property type="match status" value="1"/>
</dbReference>
<evidence type="ECO:0000256" key="3">
    <source>
        <dbReference type="ARBA" id="ARBA00022536"/>
    </source>
</evidence>
<feature type="disulfide bond" evidence="11">
    <location>
        <begin position="25"/>
        <end position="35"/>
    </location>
</feature>
<dbReference type="SMART" id="SM00181">
    <property type="entry name" value="EGF"/>
    <property type="match status" value="2"/>
</dbReference>
<keyword evidence="5" id="KW-0677">Repeat</keyword>
<keyword evidence="2" id="KW-0217">Developmental protein</keyword>
<reference evidence="15" key="1">
    <citation type="submission" date="2025-08" db="UniProtKB">
        <authorList>
            <consortium name="RefSeq"/>
        </authorList>
    </citation>
    <scope>IDENTIFICATION</scope>
    <source>
        <strain evidence="15">S238N-H82</strain>
        <tissue evidence="15">Testes</tissue>
    </source>
</reference>
<evidence type="ECO:0000259" key="12">
    <source>
        <dbReference type="PROSITE" id="PS50026"/>
    </source>
</evidence>
<dbReference type="Pfam" id="PF07645">
    <property type="entry name" value="EGF_CA"/>
    <property type="match status" value="2"/>
</dbReference>
<dbReference type="PROSITE" id="PS01186">
    <property type="entry name" value="EGF_2"/>
    <property type="match status" value="2"/>
</dbReference>
<dbReference type="SUPFAM" id="SSF56436">
    <property type="entry name" value="C-type lectin-like"/>
    <property type="match status" value="1"/>
</dbReference>
<keyword evidence="10" id="KW-0325">Glycoprotein</keyword>
<accession>A0A9J7HT78</accession>
<dbReference type="KEGG" id="bfo:118408427"/>
<keyword evidence="3 11" id="KW-0245">EGF-like domain</keyword>
<dbReference type="GO" id="GO:0007219">
    <property type="term" value="P:Notch signaling pathway"/>
    <property type="evidence" value="ECO:0007669"/>
    <property type="project" value="UniProtKB-KW"/>
</dbReference>
<comment type="caution">
    <text evidence="11">Lacks conserved residue(s) required for the propagation of feature annotation.</text>
</comment>
<feature type="disulfide bond" evidence="11">
    <location>
        <begin position="83"/>
        <end position="92"/>
    </location>
</feature>
<comment type="subcellular location">
    <subcellularLocation>
        <location evidence="1">Membrane</location>
        <topology evidence="1">Single-pass type I membrane protein</topology>
    </subcellularLocation>
</comment>
<dbReference type="GO" id="GO:0038023">
    <property type="term" value="F:signaling receptor activity"/>
    <property type="evidence" value="ECO:0000318"/>
    <property type="project" value="GO_Central"/>
</dbReference>
<keyword evidence="4" id="KW-0812">Transmembrane</keyword>
<dbReference type="PROSITE" id="PS00010">
    <property type="entry name" value="ASX_HYDROXYL"/>
    <property type="match status" value="2"/>
</dbReference>
<feature type="domain" description="EGF-like" evidence="12">
    <location>
        <begin position="58"/>
        <end position="93"/>
    </location>
</feature>
<feature type="disulfide bond" evidence="11">
    <location>
        <begin position="62"/>
        <end position="72"/>
    </location>
</feature>
<dbReference type="InterPro" id="IPR016186">
    <property type="entry name" value="C-type_lectin-like/link_sf"/>
</dbReference>
<gene>
    <name evidence="15" type="primary">LOC118408427</name>
</gene>
<dbReference type="SUPFAM" id="SSF57184">
    <property type="entry name" value="Growth factor receptor domain"/>
    <property type="match status" value="1"/>
</dbReference>
<feature type="disulfide bond" evidence="11">
    <location>
        <begin position="46"/>
        <end position="55"/>
    </location>
</feature>
<dbReference type="PROSITE" id="PS50041">
    <property type="entry name" value="C_TYPE_LECTIN_2"/>
    <property type="match status" value="1"/>
</dbReference>
<dbReference type="CDD" id="cd00037">
    <property type="entry name" value="CLECT"/>
    <property type="match status" value="1"/>
</dbReference>
<dbReference type="GO" id="GO:0005509">
    <property type="term" value="F:calcium ion binding"/>
    <property type="evidence" value="ECO:0007669"/>
    <property type="project" value="InterPro"/>
</dbReference>
<feature type="domain" description="EGF-like" evidence="12">
    <location>
        <begin position="21"/>
        <end position="56"/>
    </location>
</feature>
<proteinExistence type="predicted"/>
<dbReference type="PANTHER" id="PTHR22803">
    <property type="entry name" value="MANNOSE, PHOSPHOLIPASE, LECTIN RECEPTOR RELATED"/>
    <property type="match status" value="1"/>
</dbReference>
<keyword evidence="14" id="KW-1185">Reference proteome</keyword>
<dbReference type="SMART" id="SM00179">
    <property type="entry name" value="EGF_CA"/>
    <property type="match status" value="2"/>
</dbReference>